<evidence type="ECO:0000256" key="1">
    <source>
        <dbReference type="SAM" id="Phobius"/>
    </source>
</evidence>
<dbReference type="OrthoDB" id="5854584at2759"/>
<dbReference type="InterPro" id="IPR039632">
    <property type="entry name" value="TMEM42"/>
</dbReference>
<evidence type="ECO:0000313" key="2">
    <source>
        <dbReference type="EMBL" id="KYO43324.1"/>
    </source>
</evidence>
<dbReference type="Proteomes" id="UP000050525">
    <property type="component" value="Unassembled WGS sequence"/>
</dbReference>
<dbReference type="PROSITE" id="PS51257">
    <property type="entry name" value="PROKAR_LIPOPROTEIN"/>
    <property type="match status" value="1"/>
</dbReference>
<comment type="caution">
    <text evidence="2">The sequence shown here is derived from an EMBL/GenBank/DDBJ whole genome shotgun (WGS) entry which is preliminary data.</text>
</comment>
<keyword evidence="1" id="KW-0472">Membrane</keyword>
<reference evidence="2 3" key="1">
    <citation type="journal article" date="2012" name="Genome Biol.">
        <title>Sequencing three crocodilian genomes to illuminate the evolution of archosaurs and amniotes.</title>
        <authorList>
            <person name="St John J.A."/>
            <person name="Braun E.L."/>
            <person name="Isberg S.R."/>
            <person name="Miles L.G."/>
            <person name="Chong A.Y."/>
            <person name="Gongora J."/>
            <person name="Dalzell P."/>
            <person name="Moran C."/>
            <person name="Bed'hom B."/>
            <person name="Abzhanov A."/>
            <person name="Burgess S.C."/>
            <person name="Cooksey A.M."/>
            <person name="Castoe T.A."/>
            <person name="Crawford N.G."/>
            <person name="Densmore L.D."/>
            <person name="Drew J.C."/>
            <person name="Edwards S.V."/>
            <person name="Faircloth B.C."/>
            <person name="Fujita M.K."/>
            <person name="Greenwold M.J."/>
            <person name="Hoffmann F.G."/>
            <person name="Howard J.M."/>
            <person name="Iguchi T."/>
            <person name="Janes D.E."/>
            <person name="Khan S.Y."/>
            <person name="Kohno S."/>
            <person name="de Koning A.J."/>
            <person name="Lance S.L."/>
            <person name="McCarthy F.M."/>
            <person name="McCormack J.E."/>
            <person name="Merchant M.E."/>
            <person name="Peterson D.G."/>
            <person name="Pollock D.D."/>
            <person name="Pourmand N."/>
            <person name="Raney B.J."/>
            <person name="Roessler K.A."/>
            <person name="Sanford J.R."/>
            <person name="Sawyer R.H."/>
            <person name="Schmidt C.J."/>
            <person name="Triplett E.W."/>
            <person name="Tuberville T.D."/>
            <person name="Venegas-Anaya M."/>
            <person name="Howard J.T."/>
            <person name="Jarvis E.D."/>
            <person name="Guillette L.J.Jr."/>
            <person name="Glenn T.C."/>
            <person name="Green R.E."/>
            <person name="Ray D.A."/>
        </authorList>
    </citation>
    <scope>NUCLEOTIDE SEQUENCE [LARGE SCALE GENOMIC DNA]</scope>
    <source>
        <strain evidence="2">KSC_2009_1</strain>
    </source>
</reference>
<evidence type="ECO:0008006" key="4">
    <source>
        <dbReference type="Google" id="ProtNLM"/>
    </source>
</evidence>
<evidence type="ECO:0000313" key="3">
    <source>
        <dbReference type="Proteomes" id="UP000050525"/>
    </source>
</evidence>
<keyword evidence="3" id="KW-1185">Reference proteome</keyword>
<dbReference type="PANTHER" id="PTHR31965">
    <property type="entry name" value="TRANSMEMBRANE PROTEIN 42"/>
    <property type="match status" value="1"/>
</dbReference>
<keyword evidence="1" id="KW-1133">Transmembrane helix</keyword>
<sequence length="148" mass="15323">MRGAGPSCAAAAGLLGALAACSAKLALGAEYLREVCVAAARRAEAAAGPCAWLHVLLQVGCVGLVFACNAVMWTSFAKALRYSSSSATATVTTTASNFLSSAFLGKLLFGETHTLLWWAGITMTLCGLLLLHTAPSQSEQIQSEKKDK</sequence>
<feature type="transmembrane region" description="Helical" evidence="1">
    <location>
        <begin position="52"/>
        <end position="76"/>
    </location>
</feature>
<name>A0A151P2M4_ALLMI</name>
<dbReference type="InterPro" id="IPR037185">
    <property type="entry name" value="EmrE-like"/>
</dbReference>
<dbReference type="STRING" id="8496.A0A151P2M4"/>
<accession>A0A151P2M4</accession>
<dbReference type="EMBL" id="AKHW03001210">
    <property type="protein sequence ID" value="KYO43324.1"/>
    <property type="molecule type" value="Genomic_DNA"/>
</dbReference>
<gene>
    <name evidence="2" type="ORF">Y1Q_0017605</name>
</gene>
<feature type="transmembrane region" description="Helical" evidence="1">
    <location>
        <begin position="115"/>
        <end position="134"/>
    </location>
</feature>
<dbReference type="PANTHER" id="PTHR31965:SF1">
    <property type="entry name" value="TRANSMEMBRANE PROTEIN 42"/>
    <property type="match status" value="1"/>
</dbReference>
<dbReference type="Gene3D" id="1.10.3730.20">
    <property type="match status" value="1"/>
</dbReference>
<dbReference type="SUPFAM" id="SSF103481">
    <property type="entry name" value="Multidrug resistance efflux transporter EmrE"/>
    <property type="match status" value="1"/>
</dbReference>
<organism evidence="2 3">
    <name type="scientific">Alligator mississippiensis</name>
    <name type="common">American alligator</name>
    <dbReference type="NCBI Taxonomy" id="8496"/>
    <lineage>
        <taxon>Eukaryota</taxon>
        <taxon>Metazoa</taxon>
        <taxon>Chordata</taxon>
        <taxon>Craniata</taxon>
        <taxon>Vertebrata</taxon>
        <taxon>Euteleostomi</taxon>
        <taxon>Archelosauria</taxon>
        <taxon>Archosauria</taxon>
        <taxon>Crocodylia</taxon>
        <taxon>Alligatoridae</taxon>
        <taxon>Alligatorinae</taxon>
        <taxon>Alligator</taxon>
    </lineage>
</organism>
<dbReference type="KEGG" id="amj:109282253"/>
<proteinExistence type="predicted"/>
<protein>
    <recommendedName>
        <fullName evidence="4">Transmembrane protein 42</fullName>
    </recommendedName>
</protein>
<keyword evidence="1" id="KW-0812">Transmembrane</keyword>
<dbReference type="AlphaFoldDB" id="A0A151P2M4"/>